<feature type="region of interest" description="Disordered" evidence="11">
    <location>
        <begin position="1"/>
        <end position="22"/>
    </location>
</feature>
<comment type="caution">
    <text evidence="12">The sequence shown here is derived from an EMBL/GenBank/DDBJ whole genome shotgun (WGS) entry which is preliminary data.</text>
</comment>
<evidence type="ECO:0000256" key="5">
    <source>
        <dbReference type="ARBA" id="ARBA00022737"/>
    </source>
</evidence>
<dbReference type="PROSITE" id="PS50293">
    <property type="entry name" value="TPR_REGION"/>
    <property type="match status" value="3"/>
</dbReference>
<keyword evidence="3 9" id="KW-0808">Transferase</keyword>
<evidence type="ECO:0000256" key="8">
    <source>
        <dbReference type="PROSITE-ProRule" id="PRU00339"/>
    </source>
</evidence>
<dbReference type="GO" id="GO:0005874">
    <property type="term" value="C:microtubule"/>
    <property type="evidence" value="ECO:0007669"/>
    <property type="project" value="UniProtKB-UniRule"/>
</dbReference>
<dbReference type="PROSITE" id="PS51996">
    <property type="entry name" value="TR_MART"/>
    <property type="match status" value="1"/>
</dbReference>
<feature type="repeat" description="TPR" evidence="8">
    <location>
        <begin position="626"/>
        <end position="659"/>
    </location>
</feature>
<dbReference type="SUPFAM" id="SSF48452">
    <property type="entry name" value="TPR-like"/>
    <property type="match status" value="2"/>
</dbReference>
<evidence type="ECO:0000256" key="2">
    <source>
        <dbReference type="ARBA" id="ARBA00022676"/>
    </source>
</evidence>
<keyword evidence="10" id="KW-0505">Motor protein</keyword>
<dbReference type="InterPro" id="IPR019734">
    <property type="entry name" value="TPR_rpt"/>
</dbReference>
<feature type="repeat" description="TPR" evidence="8">
    <location>
        <begin position="500"/>
        <end position="533"/>
    </location>
</feature>
<keyword evidence="9" id="KW-0521">NADP</keyword>
<dbReference type="EC" id="2.4.2.31" evidence="9"/>
<comment type="similarity">
    <text evidence="1 9">Belongs to the Arg-specific ADP-ribosyltransferase family.</text>
</comment>
<comment type="function">
    <text evidence="10">Kinesin is a microtubule-associated force-producing protein that play a role in organelle transport.</text>
</comment>
<dbReference type="PRINTS" id="PR00381">
    <property type="entry name" value="KINESINLIGHT"/>
</dbReference>
<evidence type="ECO:0000313" key="12">
    <source>
        <dbReference type="EMBL" id="CAF1351280.1"/>
    </source>
</evidence>
<feature type="repeat" description="TPR" evidence="8">
    <location>
        <begin position="584"/>
        <end position="617"/>
    </location>
</feature>
<sequence>MSRSESNQNVVASSKSTASSNIRHPRQRIAQNYLLLWVDTNIDQTNEEYEYTLKEIRSVTGDVNVFTQPDACIDFLTDAQEDTKSFLIVKDTLFQQTMPLINDIPQLHSVYIFNDVKILHEEWTKTWQKIKSIHTNIDDIRQRLQLDIKQYQQDAIAMSFITVKEMAITDNLNQLEPTFMYTQLFKEILLDMKHDEQAIKKFIAYCRHHDCGSTKNIDEFEKKYQPQSAVWCYTCPSFIYSMLNYALRSMEGDTIINMGFFIHDLHQQIQQLYQKQINSYHGKPFLVYRGQGLMKSDFQKLQKTKGGLMSFNNFLSTSTNKEVSLEFAKCASTTADTVGILFIMSIDPCIKSAPFASIKEMSYFKGEEETLFSMHTVFRVVAIKQIDNNNQLHQVELQLTSDDDQQLRLLTDRIRKEAVGDSGWERLGRLLLTIGQFNKAKELYNVLSEQTSSEGEKMYYYNQLGFLHLHQLDFEKAIWYFEKALEICRKIHPSNHPHLGTSYNNIGGVYDKMGEYSKALSFYEKALEINQKTLPSNHHHLASSYNNIGNVYNNMGEYLKALSSHKKSLEIYQKTLLSNHPLLAGLYNNIGSMYHKMGEYSRALSFYEKAVQINQKTLPSNHPNLATSYNNIGLVYNNMKEYSKALSYYERALNIFKVLLPPDHSHIKTTKESIENVKKKL</sequence>
<dbReference type="Gene3D" id="1.25.40.10">
    <property type="entry name" value="Tetratricopeptide repeat domain"/>
    <property type="match status" value="2"/>
</dbReference>
<dbReference type="Proteomes" id="UP000663860">
    <property type="component" value="Unassembled WGS sequence"/>
</dbReference>
<comment type="subcellular location">
    <subcellularLocation>
        <location evidence="10">Cytoplasm</location>
        <location evidence="10">Cytoskeleton</location>
    </subcellularLocation>
</comment>
<evidence type="ECO:0000313" key="14">
    <source>
        <dbReference type="Proteomes" id="UP000663860"/>
    </source>
</evidence>
<dbReference type="GO" id="GO:0106274">
    <property type="term" value="F:NAD+-protein-arginine ADP-ribosyltransferase activity"/>
    <property type="evidence" value="ECO:0007669"/>
    <property type="project" value="UniProtKB-EC"/>
</dbReference>
<dbReference type="PROSITE" id="PS50005">
    <property type="entry name" value="TPR"/>
    <property type="match status" value="5"/>
</dbReference>
<evidence type="ECO:0000256" key="11">
    <source>
        <dbReference type="SAM" id="MobiDB-lite"/>
    </source>
</evidence>
<organism evidence="12 14">
    <name type="scientific">Adineta steineri</name>
    <dbReference type="NCBI Taxonomy" id="433720"/>
    <lineage>
        <taxon>Eukaryota</taxon>
        <taxon>Metazoa</taxon>
        <taxon>Spiralia</taxon>
        <taxon>Gnathifera</taxon>
        <taxon>Rotifera</taxon>
        <taxon>Eurotatoria</taxon>
        <taxon>Bdelloidea</taxon>
        <taxon>Adinetida</taxon>
        <taxon>Adinetidae</taxon>
        <taxon>Adineta</taxon>
    </lineage>
</organism>
<proteinExistence type="inferred from homology"/>
<gene>
    <name evidence="12" type="ORF">IZO911_LOCUS36785</name>
    <name evidence="13" type="ORF">KXQ929_LOCUS20154</name>
</gene>
<dbReference type="Pfam" id="PF13374">
    <property type="entry name" value="TPR_10"/>
    <property type="match status" value="1"/>
</dbReference>
<name>A0A815HFX4_9BILA</name>
<dbReference type="EMBL" id="CAJOBB010001401">
    <property type="protein sequence ID" value="CAF3851993.1"/>
    <property type="molecule type" value="Genomic_DNA"/>
</dbReference>
<keyword evidence="4" id="KW-0548">Nucleotidyltransferase</keyword>
<evidence type="ECO:0000256" key="4">
    <source>
        <dbReference type="ARBA" id="ARBA00022695"/>
    </source>
</evidence>
<dbReference type="InterPro" id="IPR011990">
    <property type="entry name" value="TPR-like_helical_dom_sf"/>
</dbReference>
<keyword evidence="5" id="KW-0677">Repeat</keyword>
<evidence type="ECO:0000256" key="7">
    <source>
        <dbReference type="ARBA" id="ARBA00047597"/>
    </source>
</evidence>
<reference evidence="12" key="1">
    <citation type="submission" date="2021-02" db="EMBL/GenBank/DDBJ databases">
        <authorList>
            <person name="Nowell W R."/>
        </authorList>
    </citation>
    <scope>NUCLEOTIDE SEQUENCE</scope>
</reference>
<keyword evidence="10" id="KW-0493">Microtubule</keyword>
<evidence type="ECO:0000256" key="3">
    <source>
        <dbReference type="ARBA" id="ARBA00022679"/>
    </source>
</evidence>
<keyword evidence="6 8" id="KW-0802">TPR repeat</keyword>
<dbReference type="Pfam" id="PF13424">
    <property type="entry name" value="TPR_12"/>
    <property type="match status" value="2"/>
</dbReference>
<evidence type="ECO:0000256" key="6">
    <source>
        <dbReference type="ARBA" id="ARBA00022803"/>
    </source>
</evidence>
<feature type="repeat" description="TPR" evidence="8">
    <location>
        <begin position="542"/>
        <end position="575"/>
    </location>
</feature>
<keyword evidence="10" id="KW-0963">Cytoplasm</keyword>
<dbReference type="Pfam" id="PF01129">
    <property type="entry name" value="ART"/>
    <property type="match status" value="1"/>
</dbReference>
<keyword evidence="9" id="KW-0520">NAD</keyword>
<comment type="similarity">
    <text evidence="10">Belongs to the kinesin light chain family.</text>
</comment>
<dbReference type="EMBL" id="CAJNOE010000877">
    <property type="protein sequence ID" value="CAF1351280.1"/>
    <property type="molecule type" value="Genomic_DNA"/>
</dbReference>
<dbReference type="Gene3D" id="3.90.176.10">
    <property type="entry name" value="Toxin ADP-ribosyltransferase, Chain A, domain 1"/>
    <property type="match status" value="1"/>
</dbReference>
<accession>A0A815HFX4</accession>
<protein>
    <recommendedName>
        <fullName evidence="9 10">Multifunctional fusion protein</fullName>
    </recommendedName>
    <domain>
        <recommendedName>
            <fullName evidence="9">NAD(P)(+)--arginine ADP-ribosyltransferase</fullName>
            <ecNumber evidence="9">2.4.2.31</ecNumber>
        </recommendedName>
        <alternativeName>
            <fullName evidence="9">Mono(ADP-ribosyl)transferase</fullName>
        </alternativeName>
    </domain>
    <domain>
        <recommendedName>
            <fullName evidence="10">Kinesin light chain</fullName>
        </recommendedName>
    </domain>
</protein>
<dbReference type="SUPFAM" id="SSF56399">
    <property type="entry name" value="ADP-ribosylation"/>
    <property type="match status" value="1"/>
</dbReference>
<evidence type="ECO:0000313" key="13">
    <source>
        <dbReference type="EMBL" id="CAF3851993.1"/>
    </source>
</evidence>
<dbReference type="PANTHER" id="PTHR45641">
    <property type="entry name" value="TETRATRICOPEPTIDE REPEAT PROTEIN (AFU_ORTHOLOGUE AFUA_6G03870)"/>
    <property type="match status" value="1"/>
</dbReference>
<keyword evidence="10" id="KW-0206">Cytoskeleton</keyword>
<feature type="repeat" description="TPR" evidence="8">
    <location>
        <begin position="458"/>
        <end position="491"/>
    </location>
</feature>
<evidence type="ECO:0000256" key="9">
    <source>
        <dbReference type="RuleBase" id="RU361228"/>
    </source>
</evidence>
<evidence type="ECO:0000256" key="1">
    <source>
        <dbReference type="ARBA" id="ARBA00009558"/>
    </source>
</evidence>
<dbReference type="GO" id="GO:0005871">
    <property type="term" value="C:kinesin complex"/>
    <property type="evidence" value="ECO:0007669"/>
    <property type="project" value="UniProtKB-UniRule"/>
</dbReference>
<dbReference type="Proteomes" id="UP000663868">
    <property type="component" value="Unassembled WGS sequence"/>
</dbReference>
<evidence type="ECO:0000256" key="10">
    <source>
        <dbReference type="RuleBase" id="RU367020"/>
    </source>
</evidence>
<dbReference type="AlphaFoldDB" id="A0A815HFX4"/>
<dbReference type="InterPro" id="IPR000768">
    <property type="entry name" value="ART"/>
</dbReference>
<dbReference type="GO" id="GO:0016779">
    <property type="term" value="F:nucleotidyltransferase activity"/>
    <property type="evidence" value="ECO:0007669"/>
    <property type="project" value="UniProtKB-KW"/>
</dbReference>
<dbReference type="SMART" id="SM00028">
    <property type="entry name" value="TPR"/>
    <property type="match status" value="5"/>
</dbReference>
<keyword evidence="2 9" id="KW-0328">Glycosyltransferase</keyword>
<dbReference type="PANTHER" id="PTHR45641:SF19">
    <property type="entry name" value="NEPHROCYSTIN-3"/>
    <property type="match status" value="1"/>
</dbReference>
<comment type="catalytic activity">
    <reaction evidence="7 9">
        <text>L-arginyl-[protein] + NAD(+) = N(omega)-(ADP-D-ribosyl)-L-arginyl-[protein] + nicotinamide + H(+)</text>
        <dbReference type="Rhea" id="RHEA:19149"/>
        <dbReference type="Rhea" id="RHEA-COMP:10532"/>
        <dbReference type="Rhea" id="RHEA-COMP:15087"/>
        <dbReference type="ChEBI" id="CHEBI:15378"/>
        <dbReference type="ChEBI" id="CHEBI:17154"/>
        <dbReference type="ChEBI" id="CHEBI:29965"/>
        <dbReference type="ChEBI" id="CHEBI:57540"/>
        <dbReference type="ChEBI" id="CHEBI:142554"/>
        <dbReference type="EC" id="2.4.2.31"/>
    </reaction>
</comment>
<comment type="subunit">
    <text evidence="10">Oligomeric complex composed of two heavy chains and two light chains.</text>
</comment>